<gene>
    <name evidence="1" type="ORF">UX13_C0012G0011</name>
</gene>
<dbReference type="EMBL" id="LCLA01000012">
    <property type="protein sequence ID" value="KKU10427.1"/>
    <property type="molecule type" value="Genomic_DNA"/>
</dbReference>
<proteinExistence type="predicted"/>
<protein>
    <submittedName>
        <fullName evidence="1">Uncharacterized protein</fullName>
    </submittedName>
</protein>
<dbReference type="Proteomes" id="UP000034329">
    <property type="component" value="Unassembled WGS sequence"/>
</dbReference>
<evidence type="ECO:0000313" key="1">
    <source>
        <dbReference type="EMBL" id="KKU10427.1"/>
    </source>
</evidence>
<dbReference type="AlphaFoldDB" id="A0A0G1MQM5"/>
<evidence type="ECO:0000313" key="2">
    <source>
        <dbReference type="Proteomes" id="UP000034329"/>
    </source>
</evidence>
<sequence length="139" mass="16159">MEAQPQWVFSDRGVSLSIVFGDVDFRLLIHVEKQETVSIGIYDFEIGFLYLITRVLDDSQTPLGYMRPLFPEGNDFEVGSLDVSFMMKQRDKERMLRLMRKIASFRSNPMPIKYSEAWSKAVKTIQDLDLVNPGKRVFE</sequence>
<organism evidence="1 2">
    <name type="scientific">Candidatus Woesebacteria bacterium GW2011_GWB1_45_5</name>
    <dbReference type="NCBI Taxonomy" id="1618581"/>
    <lineage>
        <taxon>Bacteria</taxon>
        <taxon>Candidatus Woeseibacteriota</taxon>
    </lineage>
</organism>
<reference evidence="1 2" key="1">
    <citation type="journal article" date="2015" name="Nature">
        <title>rRNA introns, odd ribosomes, and small enigmatic genomes across a large radiation of phyla.</title>
        <authorList>
            <person name="Brown C.T."/>
            <person name="Hug L.A."/>
            <person name="Thomas B.C."/>
            <person name="Sharon I."/>
            <person name="Castelle C.J."/>
            <person name="Singh A."/>
            <person name="Wilkins M.J."/>
            <person name="Williams K.H."/>
            <person name="Banfield J.F."/>
        </authorList>
    </citation>
    <scope>NUCLEOTIDE SEQUENCE [LARGE SCALE GENOMIC DNA]</scope>
</reference>
<accession>A0A0G1MQM5</accession>
<comment type="caution">
    <text evidence="1">The sequence shown here is derived from an EMBL/GenBank/DDBJ whole genome shotgun (WGS) entry which is preliminary data.</text>
</comment>
<name>A0A0G1MQM5_9BACT</name>